<gene>
    <name evidence="10" type="ORF">RLDS_21525</name>
</gene>
<dbReference type="PATRIC" id="fig|1331060.3.peg.4163"/>
<dbReference type="PANTHER" id="PTHR30097:SF15">
    <property type="entry name" value="CATION EFFLUX SYSTEM PROTEIN CUSB"/>
    <property type="match status" value="1"/>
</dbReference>
<dbReference type="GO" id="GO:0030288">
    <property type="term" value="C:outer membrane-bounded periplasmic space"/>
    <property type="evidence" value="ECO:0007669"/>
    <property type="project" value="TreeGrafter"/>
</dbReference>
<dbReference type="InterPro" id="IPR021647">
    <property type="entry name" value="CusF_Ec"/>
</dbReference>
<dbReference type="InterPro" id="IPR051909">
    <property type="entry name" value="MFP_Cation_Efflux"/>
</dbReference>
<evidence type="ECO:0000313" key="10">
    <source>
        <dbReference type="EMBL" id="EQB11714.1"/>
    </source>
</evidence>
<dbReference type="FunFam" id="2.40.30.170:FF:000010">
    <property type="entry name" value="Efflux RND transporter periplasmic adaptor subunit"/>
    <property type="match status" value="1"/>
</dbReference>
<dbReference type="GO" id="GO:0016020">
    <property type="term" value="C:membrane"/>
    <property type="evidence" value="ECO:0007669"/>
    <property type="project" value="InterPro"/>
</dbReference>
<dbReference type="Gene3D" id="6.10.140.730">
    <property type="match status" value="1"/>
</dbReference>
<keyword evidence="2" id="KW-0813">Transport</keyword>
<dbReference type="FunFam" id="2.40.420.20:FF:000003">
    <property type="entry name" value="Cation efflux system protein cusB"/>
    <property type="match status" value="1"/>
</dbReference>
<dbReference type="Proteomes" id="UP000015531">
    <property type="component" value="Unassembled WGS sequence"/>
</dbReference>
<dbReference type="PANTHER" id="PTHR30097">
    <property type="entry name" value="CATION EFFLUX SYSTEM PROTEIN CUSB"/>
    <property type="match status" value="1"/>
</dbReference>
<dbReference type="SUPFAM" id="SSF111369">
    <property type="entry name" value="HlyD-like secretion proteins"/>
    <property type="match status" value="1"/>
</dbReference>
<dbReference type="Pfam" id="PF19335">
    <property type="entry name" value="HMBD"/>
    <property type="match status" value="1"/>
</dbReference>
<dbReference type="OrthoDB" id="9806939at2"/>
<dbReference type="Gene3D" id="2.40.30.170">
    <property type="match status" value="1"/>
</dbReference>
<dbReference type="InterPro" id="IPR058649">
    <property type="entry name" value="CzcB_C"/>
</dbReference>
<dbReference type="EMBL" id="ATDP01000106">
    <property type="protein sequence ID" value="EQB11714.1"/>
    <property type="molecule type" value="Genomic_DNA"/>
</dbReference>
<keyword evidence="11" id="KW-1185">Reference proteome</keyword>
<keyword evidence="4" id="KW-0406">Ion transport</keyword>
<proteinExistence type="inferred from homology"/>
<comment type="caution">
    <text evidence="10">The sequence shown here is derived from an EMBL/GenBank/DDBJ whole genome shotgun (WGS) entry which is preliminary data.</text>
</comment>
<evidence type="ECO:0000259" key="7">
    <source>
        <dbReference type="Pfam" id="PF25919"/>
    </source>
</evidence>
<dbReference type="Gene3D" id="2.40.50.320">
    <property type="entry name" value="Copper binding periplasmic protein CusF"/>
    <property type="match status" value="1"/>
</dbReference>
<dbReference type="Pfam" id="PF25975">
    <property type="entry name" value="CzcB_C"/>
    <property type="match status" value="1"/>
</dbReference>
<dbReference type="AlphaFoldDB" id="T0IPY6"/>
<evidence type="ECO:0000256" key="4">
    <source>
        <dbReference type="ARBA" id="ARBA00023065"/>
    </source>
</evidence>
<dbReference type="Gene3D" id="2.40.50.100">
    <property type="match status" value="1"/>
</dbReference>
<dbReference type="eggNOG" id="COG0845">
    <property type="taxonomic scope" value="Bacteria"/>
</dbReference>
<feature type="domain" description="CzcB-like C-terminal circularly permuted SH3-like" evidence="9">
    <location>
        <begin position="335"/>
        <end position="394"/>
    </location>
</feature>
<dbReference type="eggNOG" id="COG5569">
    <property type="taxonomic scope" value="Bacteria"/>
</dbReference>
<evidence type="ECO:0000313" key="11">
    <source>
        <dbReference type="Proteomes" id="UP000015531"/>
    </source>
</evidence>
<dbReference type="GO" id="GO:0046914">
    <property type="term" value="F:transition metal ion binding"/>
    <property type="evidence" value="ECO:0007669"/>
    <property type="project" value="TreeGrafter"/>
</dbReference>
<accession>T0IPY6</accession>
<name>T0IPY6_9SPHN</name>
<dbReference type="Pfam" id="PF25954">
    <property type="entry name" value="Beta-barrel_RND_2"/>
    <property type="match status" value="1"/>
</dbReference>
<dbReference type="GO" id="GO:0022857">
    <property type="term" value="F:transmembrane transporter activity"/>
    <property type="evidence" value="ECO:0007669"/>
    <property type="project" value="InterPro"/>
</dbReference>
<dbReference type="InterPro" id="IPR058790">
    <property type="entry name" value="BSH_CusB"/>
</dbReference>
<dbReference type="InterPro" id="IPR045800">
    <property type="entry name" value="HMBD"/>
</dbReference>
<feature type="domain" description="CusB-like three alpha-helical bundle" evidence="6">
    <location>
        <begin position="167"/>
        <end position="214"/>
    </location>
</feature>
<dbReference type="InterPro" id="IPR042230">
    <property type="entry name" value="CusF_sf"/>
</dbReference>
<evidence type="ECO:0000256" key="2">
    <source>
        <dbReference type="ARBA" id="ARBA00022448"/>
    </source>
</evidence>
<dbReference type="GO" id="GO:0060003">
    <property type="term" value="P:copper ion export"/>
    <property type="evidence" value="ECO:0007669"/>
    <property type="project" value="TreeGrafter"/>
</dbReference>
<comment type="similarity">
    <text evidence="1">Belongs to the membrane fusion protein (MFP) (TC 8.A.1) family.</text>
</comment>
<feature type="domain" description="CusB-like beta-barrel" evidence="8">
    <location>
        <begin position="252"/>
        <end position="328"/>
    </location>
</feature>
<protein>
    <submittedName>
        <fullName evidence="10">RND transporter</fullName>
    </submittedName>
</protein>
<reference evidence="10 11" key="1">
    <citation type="journal article" date="2013" name="Genome Announc.">
        <title>Draft Genome Sequence of Sphingobium lactosutens Strain DS20T, Isolated from a Hexachlorocyclohexane Dumpsite.</title>
        <authorList>
            <person name="Kumar R."/>
            <person name="Dwivedi V."/>
            <person name="Negi V."/>
            <person name="Khurana J.P."/>
            <person name="Lal R."/>
        </authorList>
    </citation>
    <scope>NUCLEOTIDE SEQUENCE [LARGE SCALE GENOMIC DNA]</scope>
    <source>
        <strain evidence="10 11">DS20</strain>
    </source>
</reference>
<evidence type="ECO:0000256" key="3">
    <source>
        <dbReference type="ARBA" id="ARBA00022729"/>
    </source>
</evidence>
<dbReference type="InterPro" id="IPR058791">
    <property type="entry name" value="3HB_CusB"/>
</dbReference>
<sequence>MTRLSFLAAPRARLWAAGAALALVAGAAGFGLAGLTGSSVDKPAAADDGREVLYWYDPMMPGQHFDKPGKSPFMDMQLVPKYADEAAGEAGMRIDPGLTQSLGMRTATAQRGTLSSAISATGVIAFNERDIAIVQPRAGGFVQRAYARAPDDLIRAGAPIVDLLVPDWGGAQQEYLAALGTGDAALAQAARQRLLLLGMPASTVAAVERGRRTSTIYTVTAPIGGTITALDVRPGMTVSPGQNLAQINGLSSVWLDAAVPEAVAGSVSPGQPVTVTHAAFPGETRHGRIRTILPRAADESRTLTVRIELPNPGLELRPGMFAQVNFAGGGRQALLVPSEAVIETGKRSIVMLALDKGRYRPAEVRTGRTEGGRTEILAGLAEGETVVTSGQFLIDSEASLAGMDVRPIGGEAAPAPTEPSAETKTYETRGVIRKITAAGITLEHEPVPALEWPGMTMMFRLERPSLARGFKTGDRVRFTFSQEQAGPTIRTLRRETAQ</sequence>
<keyword evidence="3" id="KW-0732">Signal</keyword>
<evidence type="ECO:0000259" key="6">
    <source>
        <dbReference type="Pfam" id="PF25869"/>
    </source>
</evidence>
<dbReference type="Pfam" id="PF25869">
    <property type="entry name" value="3HB_CusB"/>
    <property type="match status" value="1"/>
</dbReference>
<dbReference type="Pfam" id="PF11604">
    <property type="entry name" value="CusF_Ec"/>
    <property type="match status" value="1"/>
</dbReference>
<dbReference type="Pfam" id="PF25919">
    <property type="entry name" value="BSH_CusB"/>
    <property type="match status" value="1"/>
</dbReference>
<dbReference type="NCBIfam" id="TIGR01730">
    <property type="entry name" value="RND_mfp"/>
    <property type="match status" value="1"/>
</dbReference>
<organism evidence="10 11">
    <name type="scientific">Sphingobium lactosutens DS20</name>
    <dbReference type="NCBI Taxonomy" id="1331060"/>
    <lineage>
        <taxon>Bacteria</taxon>
        <taxon>Pseudomonadati</taxon>
        <taxon>Pseudomonadota</taxon>
        <taxon>Alphaproteobacteria</taxon>
        <taxon>Sphingomonadales</taxon>
        <taxon>Sphingomonadaceae</taxon>
        <taxon>Sphingobium</taxon>
    </lineage>
</organism>
<dbReference type="GO" id="GO:0015679">
    <property type="term" value="P:plasma membrane copper ion transport"/>
    <property type="evidence" value="ECO:0007669"/>
    <property type="project" value="TreeGrafter"/>
</dbReference>
<evidence type="ECO:0000259" key="8">
    <source>
        <dbReference type="Pfam" id="PF25954"/>
    </source>
</evidence>
<dbReference type="RefSeq" id="WP_021227778.1">
    <property type="nucleotide sequence ID" value="NZ_ATDP01000106.1"/>
</dbReference>
<feature type="domain" description="Heavy metal binding" evidence="5">
    <location>
        <begin position="54"/>
        <end position="81"/>
    </location>
</feature>
<dbReference type="InterPro" id="IPR006143">
    <property type="entry name" value="RND_pump_MFP"/>
</dbReference>
<evidence type="ECO:0000256" key="1">
    <source>
        <dbReference type="ARBA" id="ARBA00009477"/>
    </source>
</evidence>
<feature type="domain" description="CusB-like barrel-sandwich hybrid" evidence="7">
    <location>
        <begin position="131"/>
        <end position="248"/>
    </location>
</feature>
<dbReference type="Gene3D" id="2.40.420.20">
    <property type="match status" value="1"/>
</dbReference>
<evidence type="ECO:0000259" key="9">
    <source>
        <dbReference type="Pfam" id="PF25975"/>
    </source>
</evidence>
<evidence type="ECO:0000259" key="5">
    <source>
        <dbReference type="Pfam" id="PF19335"/>
    </source>
</evidence>
<dbReference type="InterPro" id="IPR058792">
    <property type="entry name" value="Beta-barrel_RND_2"/>
</dbReference>